<dbReference type="Gene3D" id="3.90.226.10">
    <property type="entry name" value="2-enoyl-CoA Hydratase, Chain A, domain 1"/>
    <property type="match status" value="1"/>
</dbReference>
<reference evidence="2" key="1">
    <citation type="submission" date="2018-03" db="EMBL/GenBank/DDBJ databases">
        <title>Genomic analysis of the strain SH-1 isolated from shrimp intestine.</title>
        <authorList>
            <person name="Kim Y.-S."/>
            <person name="Kim S.-E."/>
            <person name="Kim K.-H."/>
        </authorList>
    </citation>
    <scope>NUCLEOTIDE SEQUENCE [LARGE SCALE GENOMIC DNA]</scope>
    <source>
        <strain evidence="2">SH-1</strain>
    </source>
</reference>
<evidence type="ECO:0000313" key="1">
    <source>
        <dbReference type="EMBL" id="AVO36478.1"/>
    </source>
</evidence>
<dbReference type="Pfam" id="PF00378">
    <property type="entry name" value="ECH_1"/>
    <property type="match status" value="1"/>
</dbReference>
<accession>A0A2S0MKR1</accession>
<dbReference type="GO" id="GO:0016853">
    <property type="term" value="F:isomerase activity"/>
    <property type="evidence" value="ECO:0007669"/>
    <property type="project" value="UniProtKB-KW"/>
</dbReference>
<dbReference type="CDD" id="cd06558">
    <property type="entry name" value="crotonase-like"/>
    <property type="match status" value="1"/>
</dbReference>
<name>A0A2S0MKR1_9RHOB</name>
<dbReference type="PANTHER" id="PTHR43459:SF1">
    <property type="entry name" value="EG:BACN32G11.4 PROTEIN"/>
    <property type="match status" value="1"/>
</dbReference>
<dbReference type="SUPFAM" id="SSF52096">
    <property type="entry name" value="ClpP/crotonase"/>
    <property type="match status" value="1"/>
</dbReference>
<dbReference type="AlphaFoldDB" id="A0A2S0MKR1"/>
<sequence>MTGPVTTAIRPLASGAPCFHIALDAPRSNALEPGLLAGLHAALDALEASGARVALLTGGRNFSTGGDVARFHDAARTGTAAAYADEVVPRLQDCVSRMVAMPVLFATAARGAITGGSAGLLFASDLTVLAPDAFVQPYYATVGFAPDGGWTALLPERIGAAAAQQWLMLDGRHGADDLHRMGLATAIDTAPETRALDLLNTLNLDAAITTKGLIWDAARRAALRDRLAAETTAFRARIALETTQAGMARFLGREQETPHV</sequence>
<organism evidence="1 2">
    <name type="scientific">Pukyongiella litopenaei</name>
    <dbReference type="NCBI Taxonomy" id="2605946"/>
    <lineage>
        <taxon>Bacteria</taxon>
        <taxon>Pseudomonadati</taxon>
        <taxon>Pseudomonadota</taxon>
        <taxon>Alphaproteobacteria</taxon>
        <taxon>Rhodobacterales</taxon>
        <taxon>Paracoccaceae</taxon>
        <taxon>Pukyongiella</taxon>
    </lineage>
</organism>
<evidence type="ECO:0000313" key="2">
    <source>
        <dbReference type="Proteomes" id="UP000237655"/>
    </source>
</evidence>
<gene>
    <name evidence="1" type="ORF">C6Y53_01315</name>
</gene>
<dbReference type="RefSeq" id="WP_106470793.1">
    <property type="nucleotide sequence ID" value="NZ_CP027665.1"/>
</dbReference>
<dbReference type="EMBL" id="CP027665">
    <property type="protein sequence ID" value="AVO36478.1"/>
    <property type="molecule type" value="Genomic_DNA"/>
</dbReference>
<dbReference type="InterPro" id="IPR001753">
    <property type="entry name" value="Enoyl-CoA_hydra/iso"/>
</dbReference>
<protein>
    <submittedName>
        <fullName evidence="1">Enoyl-CoA hydratase/isomerase family protein</fullName>
    </submittedName>
</protein>
<dbReference type="Proteomes" id="UP000237655">
    <property type="component" value="Chromosome"/>
</dbReference>
<dbReference type="KEGG" id="thas:C6Y53_01315"/>
<keyword evidence="1" id="KW-0413">Isomerase</keyword>
<proteinExistence type="predicted"/>
<dbReference type="PANTHER" id="PTHR43459">
    <property type="entry name" value="ENOYL-COA HYDRATASE"/>
    <property type="match status" value="1"/>
</dbReference>
<keyword evidence="2" id="KW-1185">Reference proteome</keyword>
<dbReference type="InterPro" id="IPR029045">
    <property type="entry name" value="ClpP/crotonase-like_dom_sf"/>
</dbReference>